<keyword evidence="6 14" id="KW-0812">Transmembrane</keyword>
<dbReference type="AlphaFoldDB" id="A0A1Y2G3W7"/>
<evidence type="ECO:0000256" key="7">
    <source>
        <dbReference type="ARBA" id="ARBA00022737"/>
    </source>
</evidence>
<evidence type="ECO:0000256" key="12">
    <source>
        <dbReference type="ARBA" id="ARBA00045085"/>
    </source>
</evidence>
<evidence type="ECO:0000256" key="10">
    <source>
        <dbReference type="ARBA" id="ARBA00023136"/>
    </source>
</evidence>
<feature type="transmembrane region" description="Helical" evidence="14">
    <location>
        <begin position="245"/>
        <end position="261"/>
    </location>
</feature>
<evidence type="ECO:0000256" key="15">
    <source>
        <dbReference type="SAM" id="MobiDB-lite"/>
    </source>
</evidence>
<evidence type="ECO:0000256" key="1">
    <source>
        <dbReference type="ARBA" id="ARBA00004477"/>
    </source>
</evidence>
<dbReference type="Gene3D" id="2.80.10.50">
    <property type="match status" value="1"/>
</dbReference>
<feature type="domain" description="MIR" evidence="16">
    <location>
        <begin position="353"/>
        <end position="413"/>
    </location>
</feature>
<dbReference type="EC" id="2.4.1.109" evidence="14"/>
<evidence type="ECO:0000256" key="4">
    <source>
        <dbReference type="ARBA" id="ARBA00022676"/>
    </source>
</evidence>
<comment type="catalytic activity">
    <reaction evidence="12 14">
        <text>a di-trans,poly-cis-dolichyl beta-D-mannosyl phosphate + L-threonyl-[protein] = 3-O-(alpha-D-mannosyl)-L-threonyl-[protein] + a di-trans,poly-cis-dolichyl phosphate + H(+)</text>
        <dbReference type="Rhea" id="RHEA:53396"/>
        <dbReference type="Rhea" id="RHEA-COMP:11060"/>
        <dbReference type="Rhea" id="RHEA-COMP:13547"/>
        <dbReference type="Rhea" id="RHEA-COMP:19498"/>
        <dbReference type="Rhea" id="RHEA-COMP:19501"/>
        <dbReference type="ChEBI" id="CHEBI:15378"/>
        <dbReference type="ChEBI" id="CHEBI:30013"/>
        <dbReference type="ChEBI" id="CHEBI:57683"/>
        <dbReference type="ChEBI" id="CHEBI:58211"/>
        <dbReference type="ChEBI" id="CHEBI:137323"/>
        <dbReference type="EC" id="2.4.1.109"/>
    </reaction>
</comment>
<dbReference type="FunFam" id="2.80.10.50:FF:000044">
    <property type="entry name" value="Dolichyl-phosphate-mannose-protein mannosyltransferase 4"/>
    <property type="match status" value="1"/>
</dbReference>
<dbReference type="InterPro" id="IPR032421">
    <property type="entry name" value="PMT_4TMC"/>
</dbReference>
<dbReference type="InParanoid" id="A0A1Y2G3W7"/>
<dbReference type="GO" id="GO:0004169">
    <property type="term" value="F:dolichyl-phosphate-mannose-protein mannosyltransferase activity"/>
    <property type="evidence" value="ECO:0007669"/>
    <property type="project" value="UniProtKB-UniRule"/>
</dbReference>
<dbReference type="InterPro" id="IPR036300">
    <property type="entry name" value="MIR_dom_sf"/>
</dbReference>
<feature type="transmembrane region" description="Helical" evidence="14">
    <location>
        <begin position="159"/>
        <end position="180"/>
    </location>
</feature>
<dbReference type="InterPro" id="IPR027005">
    <property type="entry name" value="PMT-like"/>
</dbReference>
<feature type="compositionally biased region" description="Pro residues" evidence="15">
    <location>
        <begin position="16"/>
        <end position="27"/>
    </location>
</feature>
<dbReference type="InterPro" id="IPR003342">
    <property type="entry name" value="ArnT-like_N"/>
</dbReference>
<dbReference type="EMBL" id="MCGR01000001">
    <property type="protein sequence ID" value="ORY92634.1"/>
    <property type="molecule type" value="Genomic_DNA"/>
</dbReference>
<comment type="pathway">
    <text evidence="2 14">Protein modification; protein glycosylation.</text>
</comment>
<comment type="catalytic activity">
    <reaction evidence="13 14">
        <text>a di-trans,poly-cis-dolichyl beta-D-mannosyl phosphate + L-seryl-[protein] = 3-O-(alpha-D-mannosyl)-L-seryl-[protein] + a di-trans,poly-cis-dolichyl phosphate + H(+)</text>
        <dbReference type="Rhea" id="RHEA:17377"/>
        <dbReference type="Rhea" id="RHEA-COMP:9863"/>
        <dbReference type="Rhea" id="RHEA-COMP:13546"/>
        <dbReference type="Rhea" id="RHEA-COMP:19498"/>
        <dbReference type="Rhea" id="RHEA-COMP:19501"/>
        <dbReference type="ChEBI" id="CHEBI:15378"/>
        <dbReference type="ChEBI" id="CHEBI:29999"/>
        <dbReference type="ChEBI" id="CHEBI:57683"/>
        <dbReference type="ChEBI" id="CHEBI:58211"/>
        <dbReference type="ChEBI" id="CHEBI:137321"/>
        <dbReference type="EC" id="2.4.1.109"/>
    </reaction>
</comment>
<evidence type="ECO:0000313" key="18">
    <source>
        <dbReference type="Proteomes" id="UP000193467"/>
    </source>
</evidence>
<dbReference type="PANTHER" id="PTHR10050:SF51">
    <property type="entry name" value="PROTEIN O-MANNOSYL-TRANSFERASE 1"/>
    <property type="match status" value="1"/>
</dbReference>
<feature type="transmembrane region" description="Helical" evidence="14">
    <location>
        <begin position="213"/>
        <end position="233"/>
    </location>
</feature>
<evidence type="ECO:0000256" key="14">
    <source>
        <dbReference type="RuleBase" id="RU367007"/>
    </source>
</evidence>
<evidence type="ECO:0000256" key="13">
    <source>
        <dbReference type="ARBA" id="ARBA00045102"/>
    </source>
</evidence>
<dbReference type="SUPFAM" id="SSF82109">
    <property type="entry name" value="MIR domain"/>
    <property type="match status" value="1"/>
</dbReference>
<feature type="transmembrane region" description="Helical" evidence="14">
    <location>
        <begin position="300"/>
        <end position="321"/>
    </location>
</feature>
<evidence type="ECO:0000313" key="17">
    <source>
        <dbReference type="EMBL" id="ORY92634.1"/>
    </source>
</evidence>
<dbReference type="CDD" id="cd23285">
    <property type="entry name" value="beta-trefoil_MIR_PMT4-like"/>
    <property type="match status" value="1"/>
</dbReference>
<dbReference type="PROSITE" id="PS50919">
    <property type="entry name" value="MIR"/>
    <property type="match status" value="1"/>
</dbReference>
<comment type="function">
    <text evidence="14">Transfers mannose from Dol-P-mannose to Ser or Thr residues on proteins.</text>
</comment>
<dbReference type="Pfam" id="PF02815">
    <property type="entry name" value="MIR"/>
    <property type="match status" value="1"/>
</dbReference>
<evidence type="ECO:0000256" key="6">
    <source>
        <dbReference type="ARBA" id="ARBA00022692"/>
    </source>
</evidence>
<sequence>MSSATQQDRLLHRKPPPNTPSPAPPFSALPLSARHQDSRLDKRDDDFATAQASSKSTSLLDKGFEDDVKDNPRIEWLFAGLIFLLAAAFRFWRIDHPAGVVFDEVHFGKFASYYIRREFFFDVHPPLAKLLLAFAGWVIGYDGHYEFENIGESYVDNKVPYIGLRVLPAILGSLVPPVVYGIMRESGYPRIVGVLSAALVLIDNAHVTQTRLILLDAPLVLFMSIAFYSYIRFHKLRYSEFTKPWWTWMILTGVFLSLTISCKMVGLFAFCTVGTAVVIDLWNLLDIKRGLTIEHVAKHFAARAFGLIFVPAVVYLFWFWVHFTVLNRSGTGDEFMSPAFQQTLLDSPLTLNAEEIRYYDTIVLQHRGTKAFLHSHVDRYPLKYDDGRISSAGQQVTAYKFNDTNNHWIVEPTKEIPETGRGRVVRQHDIITLRHVMTNTTLLTHDVACPTLATNTEFTTWDGVNEEQEQDTRFKIEIDDAHEGQQWMTKSSHFQLVHVGTRVAMWTHQDPLLPDWAFKQQEVNGNKNLKDKSTFWVVDEIIKDPNVTDRARPPPKEPKKVKSMNFFRKFFELQIAMLQHNAGLTDSHPYASGPINWPFLLAGISFWTGAGELRQQVYMVGNPVSWWLCVVALSVFVGVIGADQLAQRRGMTPIPKATRNRLYNSGGFFMLAWLYHYLPFFSMSRQLFLHHYLPAHLCSALVAGAVFHFIASETINYPISVAGPTTRRRPRQVAEVGKGMVVAVAVIVVALLAGYLFLAPLTYGFPGLDPEQVNRRRILSTWTLHYAK</sequence>
<feature type="transmembrane region" description="Helical" evidence="14">
    <location>
        <begin position="119"/>
        <end position="139"/>
    </location>
</feature>
<feature type="transmembrane region" description="Helical" evidence="14">
    <location>
        <begin position="736"/>
        <end position="758"/>
    </location>
</feature>
<organism evidence="17 18">
    <name type="scientific">Leucosporidium creatinivorum</name>
    <dbReference type="NCBI Taxonomy" id="106004"/>
    <lineage>
        <taxon>Eukaryota</taxon>
        <taxon>Fungi</taxon>
        <taxon>Dikarya</taxon>
        <taxon>Basidiomycota</taxon>
        <taxon>Pucciniomycotina</taxon>
        <taxon>Microbotryomycetes</taxon>
        <taxon>Leucosporidiales</taxon>
        <taxon>Leucosporidium</taxon>
    </lineage>
</organism>
<keyword evidence="9 14" id="KW-1133">Transmembrane helix</keyword>
<dbReference type="UniPathway" id="UPA00378"/>
<evidence type="ECO:0000256" key="2">
    <source>
        <dbReference type="ARBA" id="ARBA00004922"/>
    </source>
</evidence>
<feature type="transmembrane region" description="Helical" evidence="14">
    <location>
        <begin position="624"/>
        <end position="642"/>
    </location>
</feature>
<keyword evidence="11" id="KW-0325">Glycoprotein</keyword>
<accession>A0A1Y2G3W7</accession>
<dbReference type="Pfam" id="PF02366">
    <property type="entry name" value="PMT"/>
    <property type="match status" value="1"/>
</dbReference>
<protein>
    <recommendedName>
        <fullName evidence="14">Dolichyl-phosphate-mannose--protein mannosyltransferase</fullName>
        <ecNumber evidence="14">2.4.1.109</ecNumber>
    </recommendedName>
</protein>
<evidence type="ECO:0000256" key="9">
    <source>
        <dbReference type="ARBA" id="ARBA00022989"/>
    </source>
</evidence>
<dbReference type="GO" id="GO:0005789">
    <property type="term" value="C:endoplasmic reticulum membrane"/>
    <property type="evidence" value="ECO:0007669"/>
    <property type="project" value="UniProtKB-SubCell"/>
</dbReference>
<dbReference type="SMART" id="SM00472">
    <property type="entry name" value="MIR"/>
    <property type="match status" value="3"/>
</dbReference>
<keyword evidence="18" id="KW-1185">Reference proteome</keyword>
<feature type="transmembrane region" description="Helical" evidence="14">
    <location>
        <begin position="662"/>
        <end position="680"/>
    </location>
</feature>
<comment type="caution">
    <text evidence="17">The sequence shown here is derived from an EMBL/GenBank/DDBJ whole genome shotgun (WGS) entry which is preliminary data.</text>
</comment>
<dbReference type="Pfam" id="PF16192">
    <property type="entry name" value="PMT_4TMC"/>
    <property type="match status" value="1"/>
</dbReference>
<reference evidence="17 18" key="1">
    <citation type="submission" date="2016-07" db="EMBL/GenBank/DDBJ databases">
        <title>Pervasive Adenine N6-methylation of Active Genes in Fungi.</title>
        <authorList>
            <consortium name="DOE Joint Genome Institute"/>
            <person name="Mondo S.J."/>
            <person name="Dannebaum R.O."/>
            <person name="Kuo R.C."/>
            <person name="Labutti K."/>
            <person name="Haridas S."/>
            <person name="Kuo A."/>
            <person name="Salamov A."/>
            <person name="Ahrendt S.R."/>
            <person name="Lipzen A."/>
            <person name="Sullivan W."/>
            <person name="Andreopoulos W.B."/>
            <person name="Clum A."/>
            <person name="Lindquist E."/>
            <person name="Daum C."/>
            <person name="Ramamoorthy G.K."/>
            <person name="Gryganskyi A."/>
            <person name="Culley D."/>
            <person name="Magnuson J.K."/>
            <person name="James T.Y."/>
            <person name="O'Malley M.A."/>
            <person name="Stajich J.E."/>
            <person name="Spatafora J.W."/>
            <person name="Visel A."/>
            <person name="Grigoriev I.V."/>
        </authorList>
    </citation>
    <scope>NUCLEOTIDE SEQUENCE [LARGE SCALE GENOMIC DNA]</scope>
    <source>
        <strain evidence="17 18">62-1032</strain>
    </source>
</reference>
<evidence type="ECO:0000256" key="11">
    <source>
        <dbReference type="ARBA" id="ARBA00023180"/>
    </source>
</evidence>
<dbReference type="PANTHER" id="PTHR10050">
    <property type="entry name" value="DOLICHYL-PHOSPHATE-MANNOSE--PROTEIN MANNOSYLTRANSFERASE"/>
    <property type="match status" value="1"/>
</dbReference>
<feature type="transmembrane region" description="Helical" evidence="14">
    <location>
        <begin position="692"/>
        <end position="711"/>
    </location>
</feature>
<evidence type="ECO:0000259" key="16">
    <source>
        <dbReference type="PROSITE" id="PS50919"/>
    </source>
</evidence>
<feature type="region of interest" description="Disordered" evidence="15">
    <location>
        <begin position="1"/>
        <end position="30"/>
    </location>
</feature>
<dbReference type="OrthoDB" id="292747at2759"/>
<evidence type="ECO:0000256" key="8">
    <source>
        <dbReference type="ARBA" id="ARBA00022824"/>
    </source>
</evidence>
<dbReference type="FunCoup" id="A0A1Y2G3W7">
    <property type="interactions" value="192"/>
</dbReference>
<keyword evidence="7" id="KW-0677">Repeat</keyword>
<keyword evidence="10 14" id="KW-0472">Membrane</keyword>
<comment type="subcellular location">
    <subcellularLocation>
        <location evidence="1 14">Endoplasmic reticulum membrane</location>
        <topology evidence="1 14">Multi-pass membrane protein</topology>
    </subcellularLocation>
</comment>
<keyword evidence="8 14" id="KW-0256">Endoplasmic reticulum</keyword>
<keyword evidence="4 14" id="KW-0328">Glycosyltransferase</keyword>
<name>A0A1Y2G3W7_9BASI</name>
<proteinExistence type="inferred from homology"/>
<gene>
    <name evidence="17" type="ORF">BCR35DRAFT_348995</name>
</gene>
<evidence type="ECO:0000256" key="3">
    <source>
        <dbReference type="ARBA" id="ARBA00007222"/>
    </source>
</evidence>
<dbReference type="Proteomes" id="UP000193467">
    <property type="component" value="Unassembled WGS sequence"/>
</dbReference>
<keyword evidence="5 14" id="KW-0808">Transferase</keyword>
<comment type="similarity">
    <text evidence="3 14">Belongs to the glycosyltransferase 39 family.</text>
</comment>
<evidence type="ECO:0000256" key="5">
    <source>
        <dbReference type="ARBA" id="ARBA00022679"/>
    </source>
</evidence>
<dbReference type="STRING" id="106004.A0A1Y2G3W7"/>
<dbReference type="InterPro" id="IPR016093">
    <property type="entry name" value="MIR_motif"/>
</dbReference>